<dbReference type="EMBL" id="FLUO01000003">
    <property type="protein sequence ID" value="SBW12472.1"/>
    <property type="molecule type" value="Genomic_DNA"/>
</dbReference>
<dbReference type="PANTHER" id="PTHR30511">
    <property type="entry name" value="ALANINE RACEMASE"/>
    <property type="match status" value="1"/>
</dbReference>
<dbReference type="CDD" id="cd00430">
    <property type="entry name" value="PLPDE_III_AR"/>
    <property type="match status" value="1"/>
</dbReference>
<gene>
    <name evidence="11" type="primary">alr</name>
    <name evidence="11" type="ORF">KL86APRO_30022</name>
</gene>
<evidence type="ECO:0000256" key="7">
    <source>
        <dbReference type="HAMAP-Rule" id="MF_01201"/>
    </source>
</evidence>
<evidence type="ECO:0000256" key="8">
    <source>
        <dbReference type="PIRSR" id="PIRSR600821-50"/>
    </source>
</evidence>
<comment type="pathway">
    <text evidence="7">Amino-acid biosynthesis; D-alanine biosynthesis; D-alanine from L-alanine: step 1/1.</text>
</comment>
<feature type="binding site" evidence="7 9">
    <location>
        <position position="319"/>
    </location>
    <ligand>
        <name>substrate</name>
    </ligand>
</feature>
<comment type="catalytic activity">
    <reaction evidence="1 7">
        <text>L-alanine = D-alanine</text>
        <dbReference type="Rhea" id="RHEA:20249"/>
        <dbReference type="ChEBI" id="CHEBI:57416"/>
        <dbReference type="ChEBI" id="CHEBI:57972"/>
        <dbReference type="EC" id="5.1.1.1"/>
    </reaction>
</comment>
<proteinExistence type="inferred from homology"/>
<dbReference type="UniPathway" id="UPA00042">
    <property type="reaction ID" value="UER00497"/>
</dbReference>
<dbReference type="InterPro" id="IPR001608">
    <property type="entry name" value="Ala_racemase_N"/>
</dbReference>
<evidence type="ECO:0000256" key="4">
    <source>
        <dbReference type="ARBA" id="ARBA00013089"/>
    </source>
</evidence>
<organism evidence="11">
    <name type="scientific">uncultured Alphaproteobacteria bacterium</name>
    <dbReference type="NCBI Taxonomy" id="91750"/>
    <lineage>
        <taxon>Bacteria</taxon>
        <taxon>Pseudomonadati</taxon>
        <taxon>Pseudomonadota</taxon>
        <taxon>Alphaproteobacteria</taxon>
        <taxon>environmental samples</taxon>
    </lineage>
</organism>
<dbReference type="Pfam" id="PF00842">
    <property type="entry name" value="Ala_racemase_C"/>
    <property type="match status" value="1"/>
</dbReference>
<dbReference type="SUPFAM" id="SSF51419">
    <property type="entry name" value="PLP-binding barrel"/>
    <property type="match status" value="1"/>
</dbReference>
<dbReference type="InterPro" id="IPR011079">
    <property type="entry name" value="Ala_racemase_C"/>
</dbReference>
<evidence type="ECO:0000256" key="9">
    <source>
        <dbReference type="PIRSR" id="PIRSR600821-52"/>
    </source>
</evidence>
<dbReference type="GO" id="GO:0030632">
    <property type="term" value="P:D-alanine biosynthetic process"/>
    <property type="evidence" value="ECO:0007669"/>
    <property type="project" value="UniProtKB-UniRule"/>
</dbReference>
<feature type="binding site" evidence="7 9">
    <location>
        <position position="143"/>
    </location>
    <ligand>
        <name>substrate</name>
    </ligand>
</feature>
<comment type="cofactor">
    <cofactor evidence="2 7 8">
        <name>pyridoxal 5'-phosphate</name>
        <dbReference type="ChEBI" id="CHEBI:597326"/>
    </cofactor>
</comment>
<dbReference type="EC" id="5.1.1.1" evidence="4 7"/>
<evidence type="ECO:0000259" key="10">
    <source>
        <dbReference type="SMART" id="SM01005"/>
    </source>
</evidence>
<evidence type="ECO:0000256" key="1">
    <source>
        <dbReference type="ARBA" id="ARBA00000316"/>
    </source>
</evidence>
<protein>
    <recommendedName>
        <fullName evidence="4 7">Alanine racemase</fullName>
        <ecNumber evidence="4 7">5.1.1.1</ecNumber>
    </recommendedName>
</protein>
<name>A0A212KLF2_9PROT</name>
<dbReference type="InterPro" id="IPR000821">
    <property type="entry name" value="Ala_racemase"/>
</dbReference>
<comment type="similarity">
    <text evidence="3 7">Belongs to the alanine racemase family.</text>
</comment>
<feature type="modified residue" description="N6-(pyridoxal phosphate)lysine" evidence="7 8">
    <location>
        <position position="45"/>
    </location>
</feature>
<evidence type="ECO:0000256" key="6">
    <source>
        <dbReference type="ARBA" id="ARBA00023235"/>
    </source>
</evidence>
<dbReference type="NCBIfam" id="TIGR00492">
    <property type="entry name" value="alr"/>
    <property type="match status" value="1"/>
</dbReference>
<evidence type="ECO:0000256" key="3">
    <source>
        <dbReference type="ARBA" id="ARBA00007880"/>
    </source>
</evidence>
<dbReference type="GO" id="GO:0008784">
    <property type="term" value="F:alanine racemase activity"/>
    <property type="evidence" value="ECO:0007669"/>
    <property type="project" value="UniProtKB-UniRule"/>
</dbReference>
<feature type="active site" description="Proton acceptor; specific for L-alanine" evidence="7">
    <location>
        <position position="265"/>
    </location>
</feature>
<dbReference type="Pfam" id="PF01168">
    <property type="entry name" value="Ala_racemase_N"/>
    <property type="match status" value="1"/>
</dbReference>
<dbReference type="SUPFAM" id="SSF50621">
    <property type="entry name" value="Alanine racemase C-terminal domain-like"/>
    <property type="match status" value="1"/>
</dbReference>
<dbReference type="InterPro" id="IPR020622">
    <property type="entry name" value="Ala_racemase_pyridoxalP-BS"/>
</dbReference>
<dbReference type="InterPro" id="IPR009006">
    <property type="entry name" value="Ala_racemase/Decarboxylase_C"/>
</dbReference>
<dbReference type="InterPro" id="IPR029066">
    <property type="entry name" value="PLP-binding_barrel"/>
</dbReference>
<dbReference type="Gene3D" id="3.20.20.10">
    <property type="entry name" value="Alanine racemase"/>
    <property type="match status" value="1"/>
</dbReference>
<dbReference type="GO" id="GO:0005829">
    <property type="term" value="C:cytosol"/>
    <property type="evidence" value="ECO:0007669"/>
    <property type="project" value="TreeGrafter"/>
</dbReference>
<dbReference type="GO" id="GO:0030170">
    <property type="term" value="F:pyridoxal phosphate binding"/>
    <property type="evidence" value="ECO:0007669"/>
    <property type="project" value="UniProtKB-UniRule"/>
</dbReference>
<feature type="active site" description="Proton acceptor; specific for D-alanine" evidence="7">
    <location>
        <position position="45"/>
    </location>
</feature>
<feature type="domain" description="Alanine racemase C-terminal" evidence="10">
    <location>
        <begin position="244"/>
        <end position="376"/>
    </location>
</feature>
<dbReference type="PROSITE" id="PS00395">
    <property type="entry name" value="ALANINE_RACEMASE"/>
    <property type="match status" value="1"/>
</dbReference>
<sequence length="381" mass="40192">MSLAPSPAALARAGAVLTVDLGALVANWRYLKLQAGGAETAAVVKADAYGLGAAQVAKALVRAGCRSFFVAHLDEGIALRKAVPEARIFVLHGPNPDTEADFAAAALTPVLNCMEQVAGWAAFARERGRPAPAALQVDTGMTRLGLSRAEFDALRADGETMKALAPQLLMSHFACADAPRHPLNARQIARFAEFARDLPGVAASLSASSGIFLGEAAHFGLVRPGIALYGGNPRPGHDNPMGRVVTLSAKVVEIQPIDRPQTIGYGATWAAPGPGRLATVALGYADGFLRAIGNHPDEHPVFAAVHDTWKARLVGRISMDLTTFDISEVPEDRIRPGDTIDVIGKYASIDTLADAGQTISYELLTRLGPRLPRLYRNGDAS</sequence>
<dbReference type="HAMAP" id="MF_01201">
    <property type="entry name" value="Ala_racemase"/>
    <property type="match status" value="1"/>
</dbReference>
<evidence type="ECO:0000256" key="5">
    <source>
        <dbReference type="ARBA" id="ARBA00022898"/>
    </source>
</evidence>
<keyword evidence="6 7" id="KW-0413">Isomerase</keyword>
<dbReference type="PRINTS" id="PR00992">
    <property type="entry name" value="ALARACEMASE"/>
</dbReference>
<evidence type="ECO:0000313" key="11">
    <source>
        <dbReference type="EMBL" id="SBW12472.1"/>
    </source>
</evidence>
<accession>A0A212KLF2</accession>
<evidence type="ECO:0000256" key="2">
    <source>
        <dbReference type="ARBA" id="ARBA00001933"/>
    </source>
</evidence>
<comment type="function">
    <text evidence="7">Catalyzes the interconversion of L-alanine and D-alanine. May also act on other amino acids.</text>
</comment>
<dbReference type="SMART" id="SM01005">
    <property type="entry name" value="Ala_racemase_C"/>
    <property type="match status" value="1"/>
</dbReference>
<dbReference type="AlphaFoldDB" id="A0A212KLF2"/>
<dbReference type="PANTHER" id="PTHR30511:SF0">
    <property type="entry name" value="ALANINE RACEMASE, CATABOLIC-RELATED"/>
    <property type="match status" value="1"/>
</dbReference>
<dbReference type="Gene3D" id="2.40.37.10">
    <property type="entry name" value="Lyase, Ornithine Decarboxylase, Chain A, domain 1"/>
    <property type="match status" value="1"/>
</dbReference>
<reference evidence="11" key="1">
    <citation type="submission" date="2016-04" db="EMBL/GenBank/DDBJ databases">
        <authorList>
            <person name="Evans L.H."/>
            <person name="Alamgir A."/>
            <person name="Owens N."/>
            <person name="Weber N.D."/>
            <person name="Virtaneva K."/>
            <person name="Barbian K."/>
            <person name="Babar A."/>
            <person name="Rosenke K."/>
        </authorList>
    </citation>
    <scope>NUCLEOTIDE SEQUENCE</scope>
    <source>
        <strain evidence="11">86</strain>
    </source>
</reference>
<keyword evidence="5 7" id="KW-0663">Pyridoxal phosphate</keyword>